<evidence type="ECO:0000256" key="1">
    <source>
        <dbReference type="ARBA" id="ARBA00022729"/>
    </source>
</evidence>
<feature type="domain" description="Outer membrane protein beta-barrel" evidence="3">
    <location>
        <begin position="7"/>
        <end position="175"/>
    </location>
</feature>
<dbReference type="AlphaFoldDB" id="A0A172Y393"/>
<dbReference type="Gene3D" id="2.40.160.20">
    <property type="match status" value="1"/>
</dbReference>
<dbReference type="eggNOG" id="COG3637">
    <property type="taxonomic scope" value="Bacteria"/>
</dbReference>
<dbReference type="Proteomes" id="UP000077603">
    <property type="component" value="Chromosome"/>
</dbReference>
<organism evidence="4 5">
    <name type="scientific">Brevundimonas naejangsanensis</name>
    <dbReference type="NCBI Taxonomy" id="588932"/>
    <lineage>
        <taxon>Bacteria</taxon>
        <taxon>Pseudomonadati</taxon>
        <taxon>Pseudomonadota</taxon>
        <taxon>Alphaproteobacteria</taxon>
        <taxon>Caulobacterales</taxon>
        <taxon>Caulobacteraceae</taxon>
        <taxon>Brevundimonas</taxon>
    </lineage>
</organism>
<keyword evidence="1 2" id="KW-0732">Signal</keyword>
<dbReference type="RefSeq" id="WP_025977658.1">
    <property type="nucleotide sequence ID" value="NZ_CP015614.1"/>
</dbReference>
<reference evidence="4 5" key="1">
    <citation type="journal article" date="2014" name="Genome Announc.">
        <title>Genome Sequence of a Promising Hydrogen-Producing Facultative Anaerobic Bacterium, Brevundimonas naejangsanensis Strain B1.</title>
        <authorList>
            <person name="Su H."/>
            <person name="Zhang T."/>
            <person name="Bao M."/>
            <person name="Jiang Y."/>
            <person name="Wang Y."/>
            <person name="Tan T."/>
        </authorList>
    </citation>
    <scope>NUCLEOTIDE SEQUENCE [LARGE SCALE GENOMIC DNA]</scope>
    <source>
        <strain evidence="4 5">B1</strain>
    </source>
</reference>
<name>A0A172Y393_9CAUL</name>
<dbReference type="Pfam" id="PF13505">
    <property type="entry name" value="OMP_b-brl"/>
    <property type="match status" value="1"/>
</dbReference>
<dbReference type="STRING" id="588932.DA69_02310"/>
<feature type="chain" id="PRO_5008004201" evidence="2">
    <location>
        <begin position="21"/>
        <end position="175"/>
    </location>
</feature>
<proteinExistence type="predicted"/>
<protein>
    <submittedName>
        <fullName evidence="4">Cell envelope biogenesis protein OmpA</fullName>
    </submittedName>
</protein>
<dbReference type="InterPro" id="IPR011250">
    <property type="entry name" value="OMP/PagP_B-barrel"/>
</dbReference>
<gene>
    <name evidence="4" type="ORF">DA69_02310</name>
</gene>
<evidence type="ECO:0000259" key="3">
    <source>
        <dbReference type="Pfam" id="PF13505"/>
    </source>
</evidence>
<dbReference type="KEGG" id="bne:DA69_02310"/>
<sequence>MRNVILAAAAMSVLAVPAFAQSNPEPRGYGSLGYTHMEGDAAQTGAVSGRLGVDLNRYLAVETEVGVGVKNKDITVAGVDGQIKHEWDAAGYVVGKYPIGDKLELFARGGYGHTELKQELAGAETKVGGDSWNYGVGANYYLDGVNGVRADWTRRDFRDDRGEADAYSVSYIRRF</sequence>
<keyword evidence="5" id="KW-1185">Reference proteome</keyword>
<dbReference type="SUPFAM" id="SSF56925">
    <property type="entry name" value="OMPA-like"/>
    <property type="match status" value="1"/>
</dbReference>
<evidence type="ECO:0000313" key="4">
    <source>
        <dbReference type="EMBL" id="ANF53689.1"/>
    </source>
</evidence>
<evidence type="ECO:0000313" key="5">
    <source>
        <dbReference type="Proteomes" id="UP000077603"/>
    </source>
</evidence>
<evidence type="ECO:0000256" key="2">
    <source>
        <dbReference type="SAM" id="SignalP"/>
    </source>
</evidence>
<accession>A0A172Y393</accession>
<feature type="signal peptide" evidence="2">
    <location>
        <begin position="1"/>
        <end position="20"/>
    </location>
</feature>
<dbReference type="EMBL" id="CP015614">
    <property type="protein sequence ID" value="ANF53689.1"/>
    <property type="molecule type" value="Genomic_DNA"/>
</dbReference>
<dbReference type="OrthoDB" id="7173051at2"/>
<dbReference type="InterPro" id="IPR027385">
    <property type="entry name" value="Beta-barrel_OMP"/>
</dbReference>